<dbReference type="GO" id="GO:0005737">
    <property type="term" value="C:cytoplasm"/>
    <property type="evidence" value="ECO:0007669"/>
    <property type="project" value="TreeGrafter"/>
</dbReference>
<evidence type="ECO:0000256" key="13">
    <source>
        <dbReference type="PIRNR" id="PIRNR018250"/>
    </source>
</evidence>
<evidence type="ECO:0000256" key="10">
    <source>
        <dbReference type="ARBA" id="ARBA00023157"/>
    </source>
</evidence>
<reference evidence="19 20" key="1">
    <citation type="journal article" date="2020" name="Genome Biol. Evol.">
        <title>A new high-quality draft genome assembly of the Chinese cordyceps Ophiocordyceps sinensis.</title>
        <authorList>
            <person name="Shu R."/>
            <person name="Zhang J."/>
            <person name="Meng Q."/>
            <person name="Zhang H."/>
            <person name="Zhou G."/>
            <person name="Li M."/>
            <person name="Wu P."/>
            <person name="Zhao Y."/>
            <person name="Chen C."/>
            <person name="Qin Q."/>
        </authorList>
    </citation>
    <scope>NUCLEOTIDE SEQUENCE [LARGE SCALE GENOMIC DNA]</scope>
    <source>
        <strain evidence="19 20">IOZ07</strain>
    </source>
</reference>
<dbReference type="SUPFAM" id="SSF52283">
    <property type="entry name" value="Formate/glycerate dehydrogenase catalytic domain-like"/>
    <property type="match status" value="1"/>
</dbReference>
<evidence type="ECO:0000256" key="4">
    <source>
        <dbReference type="ARBA" id="ARBA00012847"/>
    </source>
</evidence>
<evidence type="ECO:0000256" key="5">
    <source>
        <dbReference type="ARBA" id="ARBA00021221"/>
    </source>
</evidence>
<keyword evidence="20" id="KW-1185">Reference proteome</keyword>
<feature type="domain" description="Alanine dehydrogenase/pyridine nucleotide transhydrogenase NAD(H)-binding" evidence="17">
    <location>
        <begin position="198"/>
        <end position="342"/>
    </location>
</feature>
<evidence type="ECO:0000259" key="17">
    <source>
        <dbReference type="SMART" id="SM01002"/>
    </source>
</evidence>
<evidence type="ECO:0000256" key="11">
    <source>
        <dbReference type="ARBA" id="ARBA00033228"/>
    </source>
</evidence>
<evidence type="ECO:0000256" key="7">
    <source>
        <dbReference type="ARBA" id="ARBA00023002"/>
    </source>
</evidence>
<comment type="similarity">
    <text evidence="2 13">Belongs to the AlaDH/PNT family.</text>
</comment>
<dbReference type="Pfam" id="PF05222">
    <property type="entry name" value="AlaDh_PNT_N"/>
    <property type="match status" value="1"/>
</dbReference>
<evidence type="ECO:0000256" key="6">
    <source>
        <dbReference type="ARBA" id="ARBA00022605"/>
    </source>
</evidence>
<comment type="caution">
    <text evidence="19">The sequence shown here is derived from an EMBL/GenBank/DDBJ whole genome shotgun (WGS) entry which is preliminary data.</text>
</comment>
<dbReference type="Proteomes" id="UP000557566">
    <property type="component" value="Unassembled WGS sequence"/>
</dbReference>
<organism evidence="19 20">
    <name type="scientific">Ophiocordyceps sinensis</name>
    <dbReference type="NCBI Taxonomy" id="72228"/>
    <lineage>
        <taxon>Eukaryota</taxon>
        <taxon>Fungi</taxon>
        <taxon>Dikarya</taxon>
        <taxon>Ascomycota</taxon>
        <taxon>Pezizomycotina</taxon>
        <taxon>Sordariomycetes</taxon>
        <taxon>Hypocreomycetidae</taxon>
        <taxon>Hypocreales</taxon>
        <taxon>Ophiocordycipitaceae</taxon>
        <taxon>Ophiocordyceps</taxon>
    </lineage>
</organism>
<dbReference type="SMART" id="SM01002">
    <property type="entry name" value="AlaDh_PNT_C"/>
    <property type="match status" value="1"/>
</dbReference>
<dbReference type="UniPathway" id="UPA00033">
    <property type="reaction ID" value="UER00034"/>
</dbReference>
<evidence type="ECO:0000256" key="14">
    <source>
        <dbReference type="PIRSR" id="PIRSR018250-1"/>
    </source>
</evidence>
<evidence type="ECO:0000313" key="19">
    <source>
        <dbReference type="EMBL" id="KAF4511844.1"/>
    </source>
</evidence>
<keyword evidence="7 13" id="KW-0560">Oxidoreductase</keyword>
<dbReference type="InterPro" id="IPR007698">
    <property type="entry name" value="AlaDH/PNT_NAD(H)-bd"/>
</dbReference>
<dbReference type="InterPro" id="IPR027281">
    <property type="entry name" value="Lys1"/>
</dbReference>
<dbReference type="GO" id="GO:0004754">
    <property type="term" value="F:saccharopine dehydrogenase (NAD+, L-lysine-forming) activity"/>
    <property type="evidence" value="ECO:0007669"/>
    <property type="project" value="UniProtKB-EC"/>
</dbReference>
<dbReference type="FunFam" id="3.40.50.720:FF:000217">
    <property type="entry name" value="Saccharopine dehydrogenase [NAD(+), L-lysine-forming]"/>
    <property type="match status" value="1"/>
</dbReference>
<dbReference type="PANTHER" id="PTHR11133:SF23">
    <property type="entry name" value="SACCHAROPINE DEHYDROGENASE [NAD(+), L-LYSINE-FORMING]"/>
    <property type="match status" value="1"/>
</dbReference>
<comment type="pathway">
    <text evidence="1 13">Amino-acid biosynthesis; L-lysine biosynthesis via AAA pathway; L-lysine from L-alpha-aminoadipate (fungal route): step 3/3.</text>
</comment>
<keyword evidence="9 13" id="KW-0457">Lysine biosynthesis</keyword>
<name>A0A8H4PWM1_9HYPO</name>
<dbReference type="PIRSF" id="PIRSF018250">
    <property type="entry name" value="Saccharopine_DH_Lys"/>
    <property type="match status" value="1"/>
</dbReference>
<evidence type="ECO:0000256" key="12">
    <source>
        <dbReference type="ARBA" id="ARBA00047860"/>
    </source>
</evidence>
<feature type="disulfide bond" evidence="16">
    <location>
        <begin position="228"/>
        <end position="272"/>
    </location>
</feature>
<keyword evidence="8 13" id="KW-0520">NAD</keyword>
<evidence type="ECO:0000313" key="20">
    <source>
        <dbReference type="Proteomes" id="UP000557566"/>
    </source>
</evidence>
<evidence type="ECO:0000256" key="8">
    <source>
        <dbReference type="ARBA" id="ARBA00023027"/>
    </source>
</evidence>
<feature type="binding site" evidence="15">
    <location>
        <position position="254"/>
    </location>
    <ligand>
        <name>NAD(+)</name>
        <dbReference type="ChEBI" id="CHEBI:57540"/>
    </ligand>
</feature>
<evidence type="ECO:0000256" key="16">
    <source>
        <dbReference type="PIRSR" id="PIRSR018250-4"/>
    </source>
</evidence>
<comment type="catalytic activity">
    <reaction evidence="12 13">
        <text>L-saccharopine + NAD(+) + H2O = L-lysine + 2-oxoglutarate + NADH + H(+)</text>
        <dbReference type="Rhea" id="RHEA:12440"/>
        <dbReference type="ChEBI" id="CHEBI:15377"/>
        <dbReference type="ChEBI" id="CHEBI:15378"/>
        <dbReference type="ChEBI" id="CHEBI:16810"/>
        <dbReference type="ChEBI" id="CHEBI:32551"/>
        <dbReference type="ChEBI" id="CHEBI:57540"/>
        <dbReference type="ChEBI" id="CHEBI:57945"/>
        <dbReference type="ChEBI" id="CHEBI:57951"/>
        <dbReference type="EC" id="1.5.1.7"/>
    </reaction>
</comment>
<dbReference type="OrthoDB" id="265306at2759"/>
<dbReference type="PANTHER" id="PTHR11133">
    <property type="entry name" value="SACCHAROPINE DEHYDROGENASE"/>
    <property type="match status" value="1"/>
</dbReference>
<sequence length="393" mass="42184">MTSLTIAKLLKNNGCLTKLVRHAPAMATTVIHLRSETKPMERRSALSPASATALLEAGYSVHVERSPARAYDDDEFEAVGARMVPEGSWPNASKDHVILGLKELPGDGSVLPHAHIQFGHCYKKQHGWAEYLARFANGGGTLYDIEFLTDEAGCRVAAFGYWAGYAGAAIALIAWAHQLHRPGTPLGPVPLYDSASSLVDHVRGRVLAARGESGPHPNIIVIGALGRCGLGAADFCKAAGIPETSILKWDMAETSKGGPFKEVADSDIFINCVYVGSTMVPPFVTLESLSKPGRRLRVIADVSLDPNNANNPVPVYSSYTNFNEPTLPVPVGGDGPELTVVGIDHLPTLVAREASDEFSNLLLPSLLALNCRESEGVWTRAESLYQEKVKELP</sequence>
<dbReference type="EC" id="1.5.1.7" evidence="4 13"/>
<accession>A0A8H4PWM1</accession>
<feature type="binding site" evidence="15">
    <location>
        <position position="250"/>
    </location>
    <ligand>
        <name>NAD(+)</name>
        <dbReference type="ChEBI" id="CHEBI:57540"/>
    </ligand>
</feature>
<feature type="domain" description="Alanine dehydrogenase/pyridine nucleotide transhydrogenase N-terminal" evidence="18">
    <location>
        <begin position="32"/>
        <end position="166"/>
    </location>
</feature>
<feature type="active site" description="Proton donor" evidence="14">
    <location>
        <position position="120"/>
    </location>
</feature>
<dbReference type="InterPro" id="IPR051168">
    <property type="entry name" value="AASS"/>
</dbReference>
<feature type="active site" description="Proton acceptor" evidence="14">
    <location>
        <position position="102"/>
    </location>
</feature>
<dbReference type="EMBL" id="JAAVMX010000002">
    <property type="protein sequence ID" value="KAF4511844.1"/>
    <property type="molecule type" value="Genomic_DNA"/>
</dbReference>
<evidence type="ECO:0000256" key="2">
    <source>
        <dbReference type="ARBA" id="ARBA00005689"/>
    </source>
</evidence>
<protein>
    <recommendedName>
        <fullName evidence="5 13">Saccharopine dehydrogenase [NAD(+), L-lysine-forming]</fullName>
        <shortName evidence="13">SDH</shortName>
        <ecNumber evidence="4 13">1.5.1.7</ecNumber>
    </recommendedName>
    <alternativeName>
        <fullName evidence="11 13">Lysine--2-oxoglutarate reductase</fullName>
    </alternativeName>
</protein>
<feature type="binding site" evidence="15">
    <location>
        <position position="302"/>
    </location>
    <ligand>
        <name>NAD(+)</name>
        <dbReference type="ChEBI" id="CHEBI:57540"/>
    </ligand>
</feature>
<keyword evidence="10" id="KW-1015">Disulfide bond</keyword>
<dbReference type="InterPro" id="IPR036291">
    <property type="entry name" value="NAD(P)-bd_dom_sf"/>
</dbReference>
<comment type="subunit">
    <text evidence="3">Monomer.</text>
</comment>
<evidence type="ECO:0000256" key="1">
    <source>
        <dbReference type="ARBA" id="ARBA00004884"/>
    </source>
</evidence>
<dbReference type="SMART" id="SM01003">
    <property type="entry name" value="AlaDh_PNT_N"/>
    <property type="match status" value="1"/>
</dbReference>
<evidence type="ECO:0000256" key="15">
    <source>
        <dbReference type="PIRSR" id="PIRSR018250-3"/>
    </source>
</evidence>
<evidence type="ECO:0000256" key="9">
    <source>
        <dbReference type="ARBA" id="ARBA00023154"/>
    </source>
</evidence>
<dbReference type="AlphaFoldDB" id="A0A8H4PWM1"/>
<dbReference type="CDD" id="cd12188">
    <property type="entry name" value="SDH"/>
    <property type="match status" value="1"/>
</dbReference>
<gene>
    <name evidence="19" type="ORF">G6O67_001051</name>
</gene>
<evidence type="ECO:0000259" key="18">
    <source>
        <dbReference type="SMART" id="SM01003"/>
    </source>
</evidence>
<keyword evidence="6 13" id="KW-0028">Amino-acid biosynthesis</keyword>
<feature type="binding site" evidence="15">
    <location>
        <begin position="226"/>
        <end position="227"/>
    </location>
    <ligand>
        <name>NAD(+)</name>
        <dbReference type="ChEBI" id="CHEBI:57540"/>
    </ligand>
</feature>
<feature type="binding site" evidence="15">
    <location>
        <begin position="343"/>
        <end position="346"/>
    </location>
    <ligand>
        <name>NAD(+)</name>
        <dbReference type="ChEBI" id="CHEBI:57540"/>
    </ligand>
</feature>
<dbReference type="InterPro" id="IPR007886">
    <property type="entry name" value="AlaDH/PNT_N"/>
</dbReference>
<evidence type="ECO:0000256" key="3">
    <source>
        <dbReference type="ARBA" id="ARBA00011245"/>
    </source>
</evidence>
<dbReference type="Gene3D" id="3.40.50.720">
    <property type="entry name" value="NAD(P)-binding Rossmann-like Domain"/>
    <property type="match status" value="2"/>
</dbReference>
<feature type="binding site" evidence="15">
    <location>
        <position position="274"/>
    </location>
    <ligand>
        <name>NAD(+)</name>
        <dbReference type="ChEBI" id="CHEBI:57540"/>
    </ligand>
</feature>
<dbReference type="SUPFAM" id="SSF51735">
    <property type="entry name" value="NAD(P)-binding Rossmann-fold domains"/>
    <property type="match status" value="1"/>
</dbReference>
<proteinExistence type="inferred from homology"/>
<dbReference type="GO" id="GO:0019878">
    <property type="term" value="P:lysine biosynthetic process via aminoadipic acid"/>
    <property type="evidence" value="ECO:0007669"/>
    <property type="project" value="UniProtKB-UniPathway"/>
</dbReference>